<feature type="region of interest" description="Disordered" evidence="1">
    <location>
        <begin position="149"/>
        <end position="172"/>
    </location>
</feature>
<sequence>MMKKSEQTNLDGYHNIGSQTVLVEAHVVNTRVVLRAGLAAYRMASCKVNDEPRSLESIGGCKGEVVRAGLREKEESGGYQLRRAGRGPHLLAAERRTSHCLSQPYEPHRRPYAVGPPRAAVRGHYPASPTHQRTHAHTHTCNTRAVSQAAHYTSVPTTHTSGRSSGGDCQPI</sequence>
<gene>
    <name evidence="2" type="ORF">Pcinc_019296</name>
</gene>
<evidence type="ECO:0000313" key="3">
    <source>
        <dbReference type="Proteomes" id="UP001286313"/>
    </source>
</evidence>
<dbReference type="Proteomes" id="UP001286313">
    <property type="component" value="Unassembled WGS sequence"/>
</dbReference>
<keyword evidence="3" id="KW-1185">Reference proteome</keyword>
<protein>
    <submittedName>
        <fullName evidence="2">Uncharacterized protein</fullName>
    </submittedName>
</protein>
<reference evidence="2" key="1">
    <citation type="submission" date="2023-10" db="EMBL/GenBank/DDBJ databases">
        <title>Genome assemblies of two species of porcelain crab, Petrolisthes cinctipes and Petrolisthes manimaculis (Anomura: Porcellanidae).</title>
        <authorList>
            <person name="Angst P."/>
        </authorList>
    </citation>
    <scope>NUCLEOTIDE SEQUENCE</scope>
    <source>
        <strain evidence="2">PB745_01</strain>
        <tissue evidence="2">Gill</tissue>
    </source>
</reference>
<comment type="caution">
    <text evidence="2">The sequence shown here is derived from an EMBL/GenBank/DDBJ whole genome shotgun (WGS) entry which is preliminary data.</text>
</comment>
<evidence type="ECO:0000256" key="1">
    <source>
        <dbReference type="SAM" id="MobiDB-lite"/>
    </source>
</evidence>
<feature type="compositionally biased region" description="Polar residues" evidence="1">
    <location>
        <begin position="149"/>
        <end position="163"/>
    </location>
</feature>
<dbReference type="EMBL" id="JAWQEG010001907">
    <property type="protein sequence ID" value="KAK3875868.1"/>
    <property type="molecule type" value="Genomic_DNA"/>
</dbReference>
<organism evidence="2 3">
    <name type="scientific">Petrolisthes cinctipes</name>
    <name type="common">Flat porcelain crab</name>
    <dbReference type="NCBI Taxonomy" id="88211"/>
    <lineage>
        <taxon>Eukaryota</taxon>
        <taxon>Metazoa</taxon>
        <taxon>Ecdysozoa</taxon>
        <taxon>Arthropoda</taxon>
        <taxon>Crustacea</taxon>
        <taxon>Multicrustacea</taxon>
        <taxon>Malacostraca</taxon>
        <taxon>Eumalacostraca</taxon>
        <taxon>Eucarida</taxon>
        <taxon>Decapoda</taxon>
        <taxon>Pleocyemata</taxon>
        <taxon>Anomura</taxon>
        <taxon>Galatheoidea</taxon>
        <taxon>Porcellanidae</taxon>
        <taxon>Petrolisthes</taxon>
    </lineage>
</organism>
<dbReference type="AlphaFoldDB" id="A0AAE1FQA8"/>
<evidence type="ECO:0000313" key="2">
    <source>
        <dbReference type="EMBL" id="KAK3875868.1"/>
    </source>
</evidence>
<proteinExistence type="predicted"/>
<accession>A0AAE1FQA8</accession>
<name>A0AAE1FQA8_PETCI</name>